<evidence type="ECO:0000313" key="3">
    <source>
        <dbReference type="EMBL" id="BDS07098.1"/>
    </source>
</evidence>
<name>A0AAT9FMB6_9BACT</name>
<dbReference type="NCBIfam" id="TIGR02595">
    <property type="entry name" value="PEP_CTERM"/>
    <property type="match status" value="1"/>
</dbReference>
<dbReference type="InterPro" id="IPR013424">
    <property type="entry name" value="Ice-binding_C"/>
</dbReference>
<gene>
    <name evidence="3" type="ORF">NT6N_21380</name>
</gene>
<protein>
    <recommendedName>
        <fullName evidence="2">Ice-binding protein C-terminal domain-containing protein</fullName>
    </recommendedName>
</protein>
<feature type="signal peptide" evidence="1">
    <location>
        <begin position="1"/>
        <end position="21"/>
    </location>
</feature>
<sequence length="247" mass="25639">MNKKTLLAMSGMAVLSLTAHAAVSVTENFDSYSAGNLNGQGGWTGPNGVQVSSTDPGFGMSGNVATYGGVDNIMSRPMGATFDDTNILVMEYDVRINGDVTYNYVQLNAASGLVAAFGVERENMTLRGADGGTQNFDHNLLGGNNHYHMVLSIDPTAFGGAGSATATYALYTAESTLGVATTAFSGVQLNLDDAGLALSDVNGMVLRQHNAGAAAFTDNIQFNQVPEPSSAVLVGLGGLALMLRRRK</sequence>
<organism evidence="3">
    <name type="scientific">Oceaniferula spumae</name>
    <dbReference type="NCBI Taxonomy" id="2979115"/>
    <lineage>
        <taxon>Bacteria</taxon>
        <taxon>Pseudomonadati</taxon>
        <taxon>Verrucomicrobiota</taxon>
        <taxon>Verrucomicrobiia</taxon>
        <taxon>Verrucomicrobiales</taxon>
        <taxon>Verrucomicrobiaceae</taxon>
        <taxon>Oceaniferula</taxon>
    </lineage>
</organism>
<evidence type="ECO:0000259" key="2">
    <source>
        <dbReference type="Pfam" id="PF07589"/>
    </source>
</evidence>
<evidence type="ECO:0000256" key="1">
    <source>
        <dbReference type="SAM" id="SignalP"/>
    </source>
</evidence>
<accession>A0AAT9FMB6</accession>
<dbReference type="Pfam" id="PF07589">
    <property type="entry name" value="PEP-CTERM"/>
    <property type="match status" value="1"/>
</dbReference>
<feature type="chain" id="PRO_5043333451" description="Ice-binding protein C-terminal domain-containing protein" evidence="1">
    <location>
        <begin position="22"/>
        <end position="247"/>
    </location>
</feature>
<proteinExistence type="predicted"/>
<reference evidence="3" key="1">
    <citation type="submission" date="2024-07" db="EMBL/GenBank/DDBJ databases">
        <title>Complete genome sequence of Verrucomicrobiaceae bacterium NT6N.</title>
        <authorList>
            <person name="Huang C."/>
            <person name="Takami H."/>
            <person name="Hamasaki K."/>
        </authorList>
    </citation>
    <scope>NUCLEOTIDE SEQUENCE</scope>
    <source>
        <strain evidence="3">NT6N</strain>
    </source>
</reference>
<keyword evidence="1" id="KW-0732">Signal</keyword>
<feature type="domain" description="Ice-binding protein C-terminal" evidence="2">
    <location>
        <begin position="224"/>
        <end position="246"/>
    </location>
</feature>
<dbReference type="EMBL" id="AP026866">
    <property type="protein sequence ID" value="BDS07098.1"/>
    <property type="molecule type" value="Genomic_DNA"/>
</dbReference>
<dbReference type="AlphaFoldDB" id="A0AAT9FMB6"/>
<dbReference type="KEGG" id="osu:NT6N_21380"/>